<keyword evidence="2" id="KW-1185">Reference proteome</keyword>
<organism evidence="1 2">
    <name type="scientific">Trifolium medium</name>
    <dbReference type="NCBI Taxonomy" id="97028"/>
    <lineage>
        <taxon>Eukaryota</taxon>
        <taxon>Viridiplantae</taxon>
        <taxon>Streptophyta</taxon>
        <taxon>Embryophyta</taxon>
        <taxon>Tracheophyta</taxon>
        <taxon>Spermatophyta</taxon>
        <taxon>Magnoliopsida</taxon>
        <taxon>eudicotyledons</taxon>
        <taxon>Gunneridae</taxon>
        <taxon>Pentapetalae</taxon>
        <taxon>rosids</taxon>
        <taxon>fabids</taxon>
        <taxon>Fabales</taxon>
        <taxon>Fabaceae</taxon>
        <taxon>Papilionoideae</taxon>
        <taxon>50 kb inversion clade</taxon>
        <taxon>NPAAA clade</taxon>
        <taxon>Hologalegina</taxon>
        <taxon>IRL clade</taxon>
        <taxon>Trifolieae</taxon>
        <taxon>Trifolium</taxon>
    </lineage>
</organism>
<dbReference type="AlphaFoldDB" id="A0A392PI42"/>
<proteinExistence type="predicted"/>
<sequence length="188" mass="21211">MGFVLQEKLKGLKGVIKAWGEEVYGAIDSKIRLLVEDIKDVDVKGELVSLSEEEVANRKLFFSELWHLLKSKESMIVQRSRARWLKEGDANTSYFHKCLKVRSNGNSIRALQVNGSWLESPGQIHQATVDFLKNQFTSVWWPRPTLDGVVFPSLSVEDNYSLLLPFSLEEIEDVVSECDGNKSPGPDG</sequence>
<dbReference type="Proteomes" id="UP000265520">
    <property type="component" value="Unassembled WGS sequence"/>
</dbReference>
<name>A0A392PI42_9FABA</name>
<accession>A0A392PI42</accession>
<feature type="non-terminal residue" evidence="1">
    <location>
        <position position="188"/>
    </location>
</feature>
<evidence type="ECO:0000313" key="2">
    <source>
        <dbReference type="Proteomes" id="UP000265520"/>
    </source>
</evidence>
<dbReference type="EMBL" id="LXQA010079681">
    <property type="protein sequence ID" value="MCI11307.1"/>
    <property type="molecule type" value="Genomic_DNA"/>
</dbReference>
<evidence type="ECO:0000313" key="1">
    <source>
        <dbReference type="EMBL" id="MCI11307.1"/>
    </source>
</evidence>
<protein>
    <recommendedName>
        <fullName evidence="3">RNA-directed DNA polymerase (Reverse transcriptase)</fullName>
    </recommendedName>
</protein>
<reference evidence="1 2" key="1">
    <citation type="journal article" date="2018" name="Front. Plant Sci.">
        <title>Red Clover (Trifolium pratense) and Zigzag Clover (T. medium) - A Picture of Genomic Similarities and Differences.</title>
        <authorList>
            <person name="Dluhosova J."/>
            <person name="Istvanek J."/>
            <person name="Nedelnik J."/>
            <person name="Repkova J."/>
        </authorList>
    </citation>
    <scope>NUCLEOTIDE SEQUENCE [LARGE SCALE GENOMIC DNA]</scope>
    <source>
        <strain evidence="2">cv. 10/8</strain>
        <tissue evidence="1">Leaf</tissue>
    </source>
</reference>
<comment type="caution">
    <text evidence="1">The sequence shown here is derived from an EMBL/GenBank/DDBJ whole genome shotgun (WGS) entry which is preliminary data.</text>
</comment>
<evidence type="ECO:0008006" key="3">
    <source>
        <dbReference type="Google" id="ProtNLM"/>
    </source>
</evidence>